<dbReference type="InterPro" id="IPR016035">
    <property type="entry name" value="Acyl_Trfase/lysoPLipase"/>
</dbReference>
<gene>
    <name evidence="2" type="ORF">A6M23_07740</name>
    <name evidence="1" type="ORF">A6P07_08815</name>
</gene>
<keyword evidence="4" id="KW-1185">Reference proteome</keyword>
<evidence type="ECO:0000313" key="4">
    <source>
        <dbReference type="Proteomes" id="UP000095008"/>
    </source>
</evidence>
<accession>A0A1C2J789</accession>
<dbReference type="OrthoDB" id="9342532at2"/>
<evidence type="ECO:0000313" key="1">
    <source>
        <dbReference type="EMBL" id="OCX73218.1"/>
    </source>
</evidence>
<reference evidence="2 3" key="1">
    <citation type="journal article" date="2016" name="Int. J. Mol. Sci.">
        <title>Comparative genomics of the extreme acidophile Acidithiobacillus thiooxidans reveals intraspecific divergence and niche adaptation.</title>
        <authorList>
            <person name="Zhang X."/>
            <person name="Feng X."/>
            <person name="Tao J."/>
            <person name="Ma L."/>
            <person name="Xiao Y."/>
            <person name="Liang Y."/>
            <person name="Liu X."/>
            <person name="Yin H."/>
        </authorList>
    </citation>
    <scope>NUCLEOTIDE SEQUENCE [LARGE SCALE GENOMIC DNA]</scope>
    <source>
        <strain evidence="1 3">A02</strain>
        <strain evidence="2">DXS-W</strain>
    </source>
</reference>
<dbReference type="RefSeq" id="WP_024895397.1">
    <property type="nucleotide sequence ID" value="NZ_JABBDU010000058.1"/>
</dbReference>
<dbReference type="EMBL" id="LWRY01000069">
    <property type="protein sequence ID" value="OCX73679.1"/>
    <property type="molecule type" value="Genomic_DNA"/>
</dbReference>
<evidence type="ECO:0008006" key="5">
    <source>
        <dbReference type="Google" id="ProtNLM"/>
    </source>
</evidence>
<comment type="caution">
    <text evidence="2">The sequence shown here is derived from an EMBL/GenBank/DDBJ whole genome shotgun (WGS) entry which is preliminary data.</text>
</comment>
<organism evidence="2 4">
    <name type="scientific">Acidithiobacillus thiooxidans</name>
    <name type="common">Thiobacillus thiooxidans</name>
    <dbReference type="NCBI Taxonomy" id="930"/>
    <lineage>
        <taxon>Bacteria</taxon>
        <taxon>Pseudomonadati</taxon>
        <taxon>Pseudomonadota</taxon>
        <taxon>Acidithiobacillia</taxon>
        <taxon>Acidithiobacillales</taxon>
        <taxon>Acidithiobacillaceae</taxon>
        <taxon>Acidithiobacillus</taxon>
    </lineage>
</organism>
<dbReference type="EMBL" id="LWSA01000111">
    <property type="protein sequence ID" value="OCX73218.1"/>
    <property type="molecule type" value="Genomic_DNA"/>
</dbReference>
<proteinExistence type="predicted"/>
<sequence>MDKRFAVAAASGTFKGVFTHGVLAAFESAQFFADAYACASSSVISSTLAAIGAARSVGVAYWQDADTMARSSDKNMSRVVMHSIHRYGPLIKNALFSSPPNRIRVLVFVSAVNNDDAAAVTQGDGAERLGKRLLINALKGDNTWAEKNLDKVCFDNQAIEFGFSLTPDNFDEVVYASTRMLHAWKQPAWVDGKPCIDASYTCMCPAYELCAMGYQEVLAIGTEPGTLFTDIFRKRAIEEGMIGTAKLSIIVPDYDLKTVGVDFTSATDDGLKAAYHHGYQKGLAFLASQIRRK</sequence>
<dbReference type="Proteomes" id="UP000095008">
    <property type="component" value="Unassembled WGS sequence"/>
</dbReference>
<protein>
    <recommendedName>
        <fullName evidence="5">PNPLA domain-containing protein</fullName>
    </recommendedName>
</protein>
<name>A0A1C2J789_ACITH</name>
<dbReference type="SUPFAM" id="SSF52151">
    <property type="entry name" value="FabD/lysophospholipase-like"/>
    <property type="match status" value="1"/>
</dbReference>
<evidence type="ECO:0000313" key="2">
    <source>
        <dbReference type="EMBL" id="OCX73679.1"/>
    </source>
</evidence>
<dbReference type="STRING" id="930.GCA_002079865_01416"/>
<evidence type="ECO:0000313" key="3">
    <source>
        <dbReference type="Proteomes" id="UP000094893"/>
    </source>
</evidence>
<dbReference type="AlphaFoldDB" id="A0A1C2J789"/>
<dbReference type="Proteomes" id="UP000094893">
    <property type="component" value="Unassembled WGS sequence"/>
</dbReference>